<protein>
    <submittedName>
        <fullName evidence="2">Uncharacterized protein</fullName>
    </submittedName>
</protein>
<keyword evidence="3" id="KW-1185">Reference proteome</keyword>
<proteinExistence type="predicted"/>
<dbReference type="AlphaFoldDB" id="A0A1Q5UJF2"/>
<reference evidence="2 3" key="1">
    <citation type="submission" date="2016-10" db="EMBL/GenBank/DDBJ databases">
        <title>Genome sequence of the ascomycete fungus Penicillium subrubescens.</title>
        <authorList>
            <person name="De Vries R.P."/>
            <person name="Peng M."/>
            <person name="Dilokpimol A."/>
            <person name="Hilden K."/>
            <person name="Makela M.R."/>
            <person name="Grigoriev I."/>
            <person name="Riley R."/>
            <person name="Granchi Z."/>
        </authorList>
    </citation>
    <scope>NUCLEOTIDE SEQUENCE [LARGE SCALE GENOMIC DNA]</scope>
    <source>
        <strain evidence="2 3">CBS 132785</strain>
    </source>
</reference>
<evidence type="ECO:0000313" key="3">
    <source>
        <dbReference type="Proteomes" id="UP000186955"/>
    </source>
</evidence>
<dbReference type="Proteomes" id="UP000186955">
    <property type="component" value="Unassembled WGS sequence"/>
</dbReference>
<evidence type="ECO:0000256" key="1">
    <source>
        <dbReference type="SAM" id="MobiDB-lite"/>
    </source>
</evidence>
<feature type="region of interest" description="Disordered" evidence="1">
    <location>
        <begin position="35"/>
        <end position="61"/>
    </location>
</feature>
<dbReference type="EMBL" id="MNBE01000183">
    <property type="protein sequence ID" value="OKP12583.1"/>
    <property type="molecule type" value="Genomic_DNA"/>
</dbReference>
<sequence>MAAGEQPGASDAHEVSTIKVTMKMRARTLILKNQQNDIIRESSSPEPVVRPSGRGLPRSPRLPRRWTWRFRMPSQHPMTLRSHTRGIAATAAARSVLAGVQPPSRRTKVQTPRGKFMKFYILHWLSVVRRKESPVIVVLPSPHPAPAKRTGTLHRHILILKEVADTETENEAGRVLGNPVTPVRPAGRARFLDLSETRKVEVFEDTESQDTLEALTPVLYSGSSENKENDRNNLNVLEPEEEPAPPSSDVDTPPRNNHLDWSVLEAGPRDVFGLPFNFPTPLPDTTITTVVAETADITNPPPRPNLQRTVWPGDDETGDERYETNSEIAVRELLETGYFDRVPNNAQQIPVRGGQAQAQTQAAPIP</sequence>
<accession>A0A1Q5UJF2</accession>
<feature type="region of interest" description="Disordered" evidence="1">
    <location>
        <begin position="296"/>
        <end position="323"/>
    </location>
</feature>
<comment type="caution">
    <text evidence="2">The sequence shown here is derived from an EMBL/GenBank/DDBJ whole genome shotgun (WGS) entry which is preliminary data.</text>
</comment>
<feature type="region of interest" description="Disordered" evidence="1">
    <location>
        <begin position="237"/>
        <end position="258"/>
    </location>
</feature>
<evidence type="ECO:0000313" key="2">
    <source>
        <dbReference type="EMBL" id="OKP12583.1"/>
    </source>
</evidence>
<name>A0A1Q5UJF2_9EURO</name>
<organism evidence="2 3">
    <name type="scientific">Penicillium subrubescens</name>
    <dbReference type="NCBI Taxonomy" id="1316194"/>
    <lineage>
        <taxon>Eukaryota</taxon>
        <taxon>Fungi</taxon>
        <taxon>Dikarya</taxon>
        <taxon>Ascomycota</taxon>
        <taxon>Pezizomycotina</taxon>
        <taxon>Eurotiomycetes</taxon>
        <taxon>Eurotiomycetidae</taxon>
        <taxon>Eurotiales</taxon>
        <taxon>Aspergillaceae</taxon>
        <taxon>Penicillium</taxon>
    </lineage>
</organism>
<feature type="compositionally biased region" description="Low complexity" evidence="1">
    <location>
        <begin position="41"/>
        <end position="59"/>
    </location>
</feature>
<gene>
    <name evidence="2" type="ORF">PENSUB_1676</name>
</gene>